<keyword evidence="2" id="KW-1185">Reference proteome</keyword>
<reference evidence="1" key="1">
    <citation type="submission" date="2022-08" db="EMBL/GenBank/DDBJ databases">
        <title>Genome Sequence of Fusarium decemcellulare.</title>
        <authorList>
            <person name="Buettner E."/>
        </authorList>
    </citation>
    <scope>NUCLEOTIDE SEQUENCE</scope>
    <source>
        <strain evidence="1">Babe19</strain>
    </source>
</reference>
<comment type="caution">
    <text evidence="1">The sequence shown here is derived from an EMBL/GenBank/DDBJ whole genome shotgun (WGS) entry which is preliminary data.</text>
</comment>
<accession>A0ACC1REN0</accession>
<dbReference type="Proteomes" id="UP001148629">
    <property type="component" value="Unassembled WGS sequence"/>
</dbReference>
<name>A0ACC1REN0_9HYPO</name>
<proteinExistence type="predicted"/>
<organism evidence="1 2">
    <name type="scientific">Fusarium decemcellulare</name>
    <dbReference type="NCBI Taxonomy" id="57161"/>
    <lineage>
        <taxon>Eukaryota</taxon>
        <taxon>Fungi</taxon>
        <taxon>Dikarya</taxon>
        <taxon>Ascomycota</taxon>
        <taxon>Pezizomycotina</taxon>
        <taxon>Sordariomycetes</taxon>
        <taxon>Hypocreomycetidae</taxon>
        <taxon>Hypocreales</taxon>
        <taxon>Nectriaceae</taxon>
        <taxon>Fusarium</taxon>
        <taxon>Fusarium decemcellulare species complex</taxon>
    </lineage>
</organism>
<evidence type="ECO:0000313" key="2">
    <source>
        <dbReference type="Proteomes" id="UP001148629"/>
    </source>
</evidence>
<dbReference type="EMBL" id="JANRMS010004101">
    <property type="protein sequence ID" value="KAJ3511815.1"/>
    <property type="molecule type" value="Genomic_DNA"/>
</dbReference>
<gene>
    <name evidence="1" type="ORF">NM208_g15389</name>
</gene>
<evidence type="ECO:0000313" key="1">
    <source>
        <dbReference type="EMBL" id="KAJ3511815.1"/>
    </source>
</evidence>
<sequence length="1060" mass="116393">MSTNKDWTSGHQHSRDVTHVVTLKEVPSGATLATTVRAAWALVIGQVTGTRDVVCGMVIPCSPSPKSGYGQVTIAPLRLKWNYDQTILSYLKDAQKHVMDVARHSCIGLEAIAKSCLEAQRVCKFQTLIVASGEENEALQGMSLDMYALVLEILHTHGKVRLRATFDATITQSPTLKRLFSRLEVVMNQLSACSDRKVSDIDPMTDEDLSELWSWNKTVPVVVERCIHSAIEDQAKSNPEGPAICAWDGSLSYGELDRLASQVAGCLLANGVMPGMSVGLCFDKSMWVPIAQLGVLKTGAVILMLDPSLPKQRLMSIVTQGRVDLAIAVPAYRELGSQLCGRTMVLNNDLFTNHYDVTRPWLDRTDASSVAYIQFSSGSTGVPKGSIITHKSVSSAIQYQMTPLGLNRHSRILDFSSYSFDMSFYNTFLALSVGGCLCIPSETGRKNDLAGSIKKLQASVLILTPSTAQLLKPEQVPSVKCIAIGGETLHQRDLAPWWDTTRLVTLYGPSECTPVSLINYDRPSLEKMPELGRGCGVVTWVVDKDDHQRLLPAGCIGELVLEGPLVGAGYLDPQRNVGIYIDDPTWLRRGPPGQVGRRGRLYKTGDLVSRKDDGEIVFLGRKDCQVKIRGQRVELAEVEYSLQQHMPQVEQLAAEVITPKDSAPTLVAFLVHRDHVVSGGIHPQICSVSDYVLTSLAEYLPSYMIPSIFFSVNELPTTASGKLNRKHLQELGASFSPSELTPQGLKEQPTSNMGRQLQAIWARILNIGPAAISLDDAFLQVGGDSIAAMKVVRDARETGIQLSAADILSRPNKLRDVVAQAFYSSGDAANEIPSFSLLPNGNNVERALQDHGMQINRVEDAYPCTPLQEGLMSLSSKRPGDYVMQGVLELSPDISSTQLCYAWETVVRAMPLLRTRFVEEKNIGLVQVVVDESIDWTHTTGLGEYLEADRAQPMPLGGPLSRFALVSNQRGQVQWFVLTAHHALYDGWSLGLIMDAVDRAYRGEELKPNPLFRSFIQRWPTARLFLSLPCPSPSANLQRTSSLLINCRIPNPTAMLQPRP</sequence>
<protein>
    <submittedName>
        <fullName evidence="1">Uncharacterized protein</fullName>
    </submittedName>
</protein>